<organism evidence="3 4">
    <name type="scientific">Paractinoplanes durhamensis</name>
    <dbReference type="NCBI Taxonomy" id="113563"/>
    <lineage>
        <taxon>Bacteria</taxon>
        <taxon>Bacillati</taxon>
        <taxon>Actinomycetota</taxon>
        <taxon>Actinomycetes</taxon>
        <taxon>Micromonosporales</taxon>
        <taxon>Micromonosporaceae</taxon>
        <taxon>Paractinoplanes</taxon>
    </lineage>
</organism>
<evidence type="ECO:0000256" key="2">
    <source>
        <dbReference type="SAM" id="SignalP"/>
    </source>
</evidence>
<gene>
    <name evidence="3" type="ORF">Adu01nite_64200</name>
</gene>
<feature type="transmembrane region" description="Helical" evidence="1">
    <location>
        <begin position="130"/>
        <end position="149"/>
    </location>
</feature>
<keyword evidence="1" id="KW-0472">Membrane</keyword>
<dbReference type="PANTHER" id="PTHR32251:SF17">
    <property type="entry name" value="STEROID 5-ALPHA REDUCTASE C-TERMINAL DOMAIN-CONTAINING PROTEIN"/>
    <property type="match status" value="1"/>
</dbReference>
<feature type="transmembrane region" description="Helical" evidence="1">
    <location>
        <begin position="31"/>
        <end position="50"/>
    </location>
</feature>
<dbReference type="InterPro" id="IPR010721">
    <property type="entry name" value="UstE-like"/>
</dbReference>
<keyword evidence="4" id="KW-1185">Reference proteome</keyword>
<feature type="transmembrane region" description="Helical" evidence="1">
    <location>
        <begin position="57"/>
        <end position="75"/>
    </location>
</feature>
<accession>A0ABQ3Z5G1</accession>
<proteinExistence type="predicted"/>
<comment type="caution">
    <text evidence="3">The sequence shown here is derived from an EMBL/GenBank/DDBJ whole genome shotgun (WGS) entry which is preliminary data.</text>
</comment>
<dbReference type="PROSITE" id="PS50244">
    <property type="entry name" value="S5A_REDUCTASE"/>
    <property type="match status" value="1"/>
</dbReference>
<protein>
    <submittedName>
        <fullName evidence="3">Membrane protein</fullName>
    </submittedName>
</protein>
<dbReference type="Proteomes" id="UP000637628">
    <property type="component" value="Unassembled WGS sequence"/>
</dbReference>
<evidence type="ECO:0000256" key="1">
    <source>
        <dbReference type="SAM" id="Phobius"/>
    </source>
</evidence>
<feature type="signal peptide" evidence="2">
    <location>
        <begin position="1"/>
        <end position="21"/>
    </location>
</feature>
<keyword evidence="2" id="KW-0732">Signal</keyword>
<keyword evidence="1" id="KW-0812">Transmembrane</keyword>
<sequence length="256" mass="27980">MLTLLLTTAAASLAVMLVAFAAGVALGRHKGVDVAWGLGFAAVAVATAALNADRPMAWLAAGLTVVWGLRLSIHIGRQAGRHPGEDPRYAELLSKGKGNRTWYALRSVYLLQWIILWFVSLPVQVAAHYAPLNAFAVIGVAIWAVGLFFEAVGDAQLARFRADPASKGKVLDTGLWHYTRHPNYFGDACVWWGLFALAALHWTGWLTVLSPMLMTWFLAGKTGKPLMEKHLSATRPGYAEYVARTSGFFPRPPRRL</sequence>
<feature type="transmembrane region" description="Helical" evidence="1">
    <location>
        <begin position="190"/>
        <end position="219"/>
    </location>
</feature>
<evidence type="ECO:0000313" key="4">
    <source>
        <dbReference type="Proteomes" id="UP000637628"/>
    </source>
</evidence>
<keyword evidence="1" id="KW-1133">Transmembrane helix</keyword>
<dbReference type="RefSeq" id="WP_203732375.1">
    <property type="nucleotide sequence ID" value="NZ_BAAATX010000012.1"/>
</dbReference>
<name>A0ABQ3Z5G1_9ACTN</name>
<dbReference type="Pfam" id="PF06966">
    <property type="entry name" value="DUF1295"/>
    <property type="match status" value="1"/>
</dbReference>
<evidence type="ECO:0000313" key="3">
    <source>
        <dbReference type="EMBL" id="GIE05070.1"/>
    </source>
</evidence>
<dbReference type="PANTHER" id="PTHR32251">
    <property type="entry name" value="3-OXO-5-ALPHA-STEROID 4-DEHYDROGENASE"/>
    <property type="match status" value="1"/>
</dbReference>
<dbReference type="EMBL" id="BOML01000051">
    <property type="protein sequence ID" value="GIE05070.1"/>
    <property type="molecule type" value="Genomic_DNA"/>
</dbReference>
<feature type="transmembrane region" description="Helical" evidence="1">
    <location>
        <begin position="103"/>
        <end position="123"/>
    </location>
</feature>
<reference evidence="3 4" key="1">
    <citation type="submission" date="2021-01" db="EMBL/GenBank/DDBJ databases">
        <title>Whole genome shotgun sequence of Actinoplanes durhamensis NBRC 14914.</title>
        <authorList>
            <person name="Komaki H."/>
            <person name="Tamura T."/>
        </authorList>
    </citation>
    <scope>NUCLEOTIDE SEQUENCE [LARGE SCALE GENOMIC DNA]</scope>
    <source>
        <strain evidence="3 4">NBRC 14914</strain>
    </source>
</reference>
<dbReference type="Gene3D" id="1.20.120.1630">
    <property type="match status" value="1"/>
</dbReference>
<feature type="chain" id="PRO_5046499106" evidence="2">
    <location>
        <begin position="22"/>
        <end position="256"/>
    </location>
</feature>